<dbReference type="GO" id="GO:0043328">
    <property type="term" value="P:protein transport to vacuole involved in ubiquitin-dependent protein catabolic process via the multivesicular body sorting pathway"/>
    <property type="evidence" value="ECO:0007669"/>
    <property type="project" value="TreeGrafter"/>
</dbReference>
<dbReference type="InterPro" id="IPR036390">
    <property type="entry name" value="WH_DNA-bd_sf"/>
</dbReference>
<dbReference type="Gene3D" id="1.10.10.10">
    <property type="entry name" value="Winged helix-like DNA-binding domain superfamily/Winged helix DNA-binding domain"/>
    <property type="match status" value="2"/>
</dbReference>
<gene>
    <name evidence="4" type="primary">RvY_14361-1</name>
    <name evidence="4" type="synonym">RvY_14361.1</name>
    <name evidence="4" type="ORF">RvY_14361</name>
</gene>
<evidence type="ECO:0000256" key="2">
    <source>
        <dbReference type="ARBA" id="ARBA00017052"/>
    </source>
</evidence>
<accession>A0A1D1VUV7</accession>
<dbReference type="FunFam" id="1.10.10.10:FF:000085">
    <property type="entry name" value="Vacuolar-sorting protein SNF8"/>
    <property type="match status" value="1"/>
</dbReference>
<protein>
    <recommendedName>
        <fullName evidence="2 3">Vacuolar-sorting protein SNF8</fullName>
    </recommendedName>
</protein>
<dbReference type="InterPro" id="IPR036388">
    <property type="entry name" value="WH-like_DNA-bd_sf"/>
</dbReference>
<dbReference type="InterPro" id="IPR016689">
    <property type="entry name" value="ESCRT-2_cplx_Snf8"/>
</dbReference>
<sequence length="254" mass="28649">MNRRVGIGAIDKKKLTEARFRDRGEELAADQLRQLSSQLGTLKSKVEEFAEKHKNEIRKNLEFRRQFQEMCASIGVDPLASSKGFWSEMLGVGDFYYELGVQIVEVCMATNHKNGGIMPLEELFQRVVRSRRKTSGQQLSTDDILRAIDKLKILGNGFTLIKLDRGRILVQSVPGELSLDQNQVIQVAQETACITVLDLKVKLKWQEERSKKVLQDMVSSGFAWVDLQAGVGNSDIVYWFPTLFSASFNSDATS</sequence>
<proteinExistence type="inferred from homology"/>
<dbReference type="Gene3D" id="6.10.140.180">
    <property type="match status" value="1"/>
</dbReference>
<comment type="caution">
    <text evidence="4">The sequence shown here is derived from an EMBL/GenBank/DDBJ whole genome shotgun (WGS) entry which is preliminary data.</text>
</comment>
<name>A0A1D1VUV7_RAMVA</name>
<evidence type="ECO:0000313" key="5">
    <source>
        <dbReference type="Proteomes" id="UP000186922"/>
    </source>
</evidence>
<dbReference type="GO" id="GO:0000814">
    <property type="term" value="C:ESCRT II complex"/>
    <property type="evidence" value="ECO:0007669"/>
    <property type="project" value="UniProtKB-UniRule"/>
</dbReference>
<keyword evidence="3" id="KW-0813">Transport</keyword>
<dbReference type="OrthoDB" id="283883at2759"/>
<comment type="subunit">
    <text evidence="3">Component of the endosomal sorting complex required for transport II (ESCRT-II).</text>
</comment>
<keyword evidence="3" id="KW-0653">Protein transport</keyword>
<dbReference type="PIRSF" id="PIRSF017215">
    <property type="entry name" value="ESCRT2_Vps22"/>
    <property type="match status" value="1"/>
</dbReference>
<dbReference type="PANTHER" id="PTHR12806">
    <property type="entry name" value="EAP30 SUBUNIT OF ELL COMPLEX"/>
    <property type="match status" value="1"/>
</dbReference>
<dbReference type="EMBL" id="BDGG01000010">
    <property type="protein sequence ID" value="GAV04013.1"/>
    <property type="molecule type" value="Genomic_DNA"/>
</dbReference>
<keyword evidence="5" id="KW-1185">Reference proteome</keyword>
<dbReference type="InterPro" id="IPR040608">
    <property type="entry name" value="Snf8/Vps36"/>
</dbReference>
<reference evidence="4 5" key="1">
    <citation type="journal article" date="2016" name="Nat. Commun.">
        <title>Extremotolerant tardigrade genome and improved radiotolerance of human cultured cells by tardigrade-unique protein.</title>
        <authorList>
            <person name="Hashimoto T."/>
            <person name="Horikawa D.D."/>
            <person name="Saito Y."/>
            <person name="Kuwahara H."/>
            <person name="Kozuka-Hata H."/>
            <person name="Shin-I T."/>
            <person name="Minakuchi Y."/>
            <person name="Ohishi K."/>
            <person name="Motoyama A."/>
            <person name="Aizu T."/>
            <person name="Enomoto A."/>
            <person name="Kondo K."/>
            <person name="Tanaka S."/>
            <person name="Hara Y."/>
            <person name="Koshikawa S."/>
            <person name="Sagara H."/>
            <person name="Miura T."/>
            <person name="Yokobori S."/>
            <person name="Miyagawa K."/>
            <person name="Suzuki Y."/>
            <person name="Kubo T."/>
            <person name="Oyama M."/>
            <person name="Kohara Y."/>
            <person name="Fujiyama A."/>
            <person name="Arakawa K."/>
            <person name="Katayama T."/>
            <person name="Toyoda A."/>
            <person name="Kunieda T."/>
        </authorList>
    </citation>
    <scope>NUCLEOTIDE SEQUENCE [LARGE SCALE GENOMIC DNA]</scope>
    <source>
        <strain evidence="4 5">YOKOZUNA-1</strain>
    </source>
</reference>
<evidence type="ECO:0000256" key="3">
    <source>
        <dbReference type="PIRNR" id="PIRNR017215"/>
    </source>
</evidence>
<dbReference type="Pfam" id="PF04157">
    <property type="entry name" value="EAP30"/>
    <property type="match status" value="1"/>
</dbReference>
<dbReference type="Proteomes" id="UP000186922">
    <property type="component" value="Unassembled WGS sequence"/>
</dbReference>
<evidence type="ECO:0000256" key="1">
    <source>
        <dbReference type="ARBA" id="ARBA00009834"/>
    </source>
</evidence>
<dbReference type="SUPFAM" id="SSF46785">
    <property type="entry name" value="Winged helix' DNA-binding domain"/>
    <property type="match status" value="2"/>
</dbReference>
<comment type="function">
    <text evidence="3">Component of the endosomal sorting complex required for transport II (ESCRT-II), which is required for multivesicular body (MVB) formation and sorting of endosomal cargo proteins into MVBs.</text>
</comment>
<dbReference type="PANTHER" id="PTHR12806:SF0">
    <property type="entry name" value="VACUOLAR-SORTING PROTEIN SNF8"/>
    <property type="match status" value="1"/>
</dbReference>
<dbReference type="AlphaFoldDB" id="A0A1D1VUV7"/>
<dbReference type="STRING" id="947166.A0A1D1VUV7"/>
<organism evidence="4 5">
    <name type="scientific">Ramazzottius varieornatus</name>
    <name type="common">Water bear</name>
    <name type="synonym">Tardigrade</name>
    <dbReference type="NCBI Taxonomy" id="947166"/>
    <lineage>
        <taxon>Eukaryota</taxon>
        <taxon>Metazoa</taxon>
        <taxon>Ecdysozoa</taxon>
        <taxon>Tardigrada</taxon>
        <taxon>Eutardigrada</taxon>
        <taxon>Parachela</taxon>
        <taxon>Hypsibioidea</taxon>
        <taxon>Ramazzottiidae</taxon>
        <taxon>Ramazzottius</taxon>
    </lineage>
</organism>
<comment type="similarity">
    <text evidence="1 3">Belongs to the SNF8 family.</text>
</comment>
<evidence type="ECO:0000313" key="4">
    <source>
        <dbReference type="EMBL" id="GAV04013.1"/>
    </source>
</evidence>